<evidence type="ECO:0000256" key="2">
    <source>
        <dbReference type="SAM" id="Phobius"/>
    </source>
</evidence>
<sequence length="254" mass="27398">MTTAKDTASGVLHSATEHASGTTHTAAEIDSGPFHTTTEKDSGALHAAIKKTQSAKQSLKQTAFTQRYIIGPAVYTKECFVTGSRMVPRYMKSEMWLARLFISVVMIIVVLGYMTFSGLSITASKDNVVKSKFKVHPPTPRSALWTSAWVGLVSILATLVIPPAFAYIRVHVLRSRSKKNEKKGKGSGPDSAPVSNERPISSTIERGPFETYRKQAGKTGTGGGCRHPRHGANATVDAVSEALTAAQKHTDKEE</sequence>
<keyword evidence="2" id="KW-0472">Membrane</keyword>
<reference evidence="3 4" key="1">
    <citation type="submission" date="2016-05" db="EMBL/GenBank/DDBJ databases">
        <title>Genome sequencing reveals origins of a unique bacterial endosymbiosis in the earliest lineages of terrestrial Fungi.</title>
        <authorList>
            <consortium name="DOE Joint Genome Institute"/>
            <person name="Uehling J."/>
            <person name="Gryganskyi A."/>
            <person name="Hameed K."/>
            <person name="Tschaplinski T."/>
            <person name="Misztal P."/>
            <person name="Wu S."/>
            <person name="Desiro A."/>
            <person name="Vande Pol N."/>
            <person name="Du Z.-Y."/>
            <person name="Zienkiewicz A."/>
            <person name="Zienkiewicz K."/>
            <person name="Morin E."/>
            <person name="Tisserant E."/>
            <person name="Splivallo R."/>
            <person name="Hainaut M."/>
            <person name="Henrissat B."/>
            <person name="Ohm R."/>
            <person name="Kuo A."/>
            <person name="Yan J."/>
            <person name="Lipzen A."/>
            <person name="Nolan M."/>
            <person name="Labutti K."/>
            <person name="Barry K."/>
            <person name="Goldstein A."/>
            <person name="Labbe J."/>
            <person name="Schadt C."/>
            <person name="Tuskan G."/>
            <person name="Grigoriev I."/>
            <person name="Martin F."/>
            <person name="Vilgalys R."/>
            <person name="Bonito G."/>
        </authorList>
    </citation>
    <scope>NUCLEOTIDE SEQUENCE [LARGE SCALE GENOMIC DNA]</scope>
    <source>
        <strain evidence="3 4">AG-77</strain>
    </source>
</reference>
<evidence type="ECO:0000313" key="4">
    <source>
        <dbReference type="Proteomes" id="UP000078512"/>
    </source>
</evidence>
<feature type="transmembrane region" description="Helical" evidence="2">
    <location>
        <begin position="143"/>
        <end position="168"/>
    </location>
</feature>
<accession>A0A197K5F0</accession>
<feature type="region of interest" description="Disordered" evidence="1">
    <location>
        <begin position="1"/>
        <end position="39"/>
    </location>
</feature>
<name>A0A197K5F0_9FUNG</name>
<dbReference type="Proteomes" id="UP000078512">
    <property type="component" value="Unassembled WGS sequence"/>
</dbReference>
<protein>
    <submittedName>
        <fullName evidence="3">Uncharacterized protein</fullName>
    </submittedName>
</protein>
<evidence type="ECO:0000256" key="1">
    <source>
        <dbReference type="SAM" id="MobiDB-lite"/>
    </source>
</evidence>
<keyword evidence="4" id="KW-1185">Reference proteome</keyword>
<organism evidence="3 4">
    <name type="scientific">Linnemannia elongata AG-77</name>
    <dbReference type="NCBI Taxonomy" id="1314771"/>
    <lineage>
        <taxon>Eukaryota</taxon>
        <taxon>Fungi</taxon>
        <taxon>Fungi incertae sedis</taxon>
        <taxon>Mucoromycota</taxon>
        <taxon>Mortierellomycotina</taxon>
        <taxon>Mortierellomycetes</taxon>
        <taxon>Mortierellales</taxon>
        <taxon>Mortierellaceae</taxon>
        <taxon>Linnemannia</taxon>
    </lineage>
</organism>
<keyword evidence="2" id="KW-0812">Transmembrane</keyword>
<gene>
    <name evidence="3" type="ORF">K457DRAFT_123436</name>
</gene>
<evidence type="ECO:0000313" key="3">
    <source>
        <dbReference type="EMBL" id="OAQ32408.1"/>
    </source>
</evidence>
<proteinExistence type="predicted"/>
<feature type="transmembrane region" description="Helical" evidence="2">
    <location>
        <begin position="96"/>
        <end position="123"/>
    </location>
</feature>
<feature type="region of interest" description="Disordered" evidence="1">
    <location>
        <begin position="178"/>
        <end position="234"/>
    </location>
</feature>
<dbReference type="OrthoDB" id="2433245at2759"/>
<dbReference type="EMBL" id="KV442025">
    <property type="protein sequence ID" value="OAQ32408.1"/>
    <property type="molecule type" value="Genomic_DNA"/>
</dbReference>
<keyword evidence="2" id="KW-1133">Transmembrane helix</keyword>
<dbReference type="AlphaFoldDB" id="A0A197K5F0"/>